<dbReference type="PANTHER" id="PTHR16048:SF3">
    <property type="entry name" value="E3 UBIQUITIN-PROTEIN LIGASE MSL2"/>
    <property type="match status" value="1"/>
</dbReference>
<dbReference type="PaxDb" id="121845-A0A3Q0IQV9"/>
<organism evidence="6 7">
    <name type="scientific">Diaphorina citri</name>
    <name type="common">Asian citrus psyllid</name>
    <dbReference type="NCBI Taxonomy" id="121845"/>
    <lineage>
        <taxon>Eukaryota</taxon>
        <taxon>Metazoa</taxon>
        <taxon>Ecdysozoa</taxon>
        <taxon>Arthropoda</taxon>
        <taxon>Hexapoda</taxon>
        <taxon>Insecta</taxon>
        <taxon>Pterygota</taxon>
        <taxon>Neoptera</taxon>
        <taxon>Paraneoptera</taxon>
        <taxon>Hemiptera</taxon>
        <taxon>Sternorrhyncha</taxon>
        <taxon>Psylloidea</taxon>
        <taxon>Psyllidae</taxon>
        <taxon>Diaphorininae</taxon>
        <taxon>Diaphorina</taxon>
    </lineage>
</organism>
<feature type="region of interest" description="Disordered" evidence="4">
    <location>
        <begin position="159"/>
        <end position="193"/>
    </location>
</feature>
<accession>A0A3Q0IQV9</accession>
<dbReference type="GeneID" id="103506058"/>
<feature type="compositionally biased region" description="Low complexity" evidence="4">
    <location>
        <begin position="159"/>
        <end position="175"/>
    </location>
</feature>
<dbReference type="Proteomes" id="UP000079169">
    <property type="component" value="Unplaced"/>
</dbReference>
<dbReference type="InterPro" id="IPR037922">
    <property type="entry name" value="MSL2"/>
</dbReference>
<dbReference type="SUPFAM" id="SSF57850">
    <property type="entry name" value="RING/U-box"/>
    <property type="match status" value="1"/>
</dbReference>
<evidence type="ECO:0000256" key="2">
    <source>
        <dbReference type="ARBA" id="ARBA00022771"/>
    </source>
</evidence>
<dbReference type="InterPro" id="IPR032043">
    <property type="entry name" value="Msl2_Znf-RING"/>
</dbReference>
<keyword evidence="6" id="KW-1185">Reference proteome</keyword>
<evidence type="ECO:0000259" key="5">
    <source>
        <dbReference type="Pfam" id="PF16685"/>
    </source>
</evidence>
<dbReference type="GO" id="GO:0016567">
    <property type="term" value="P:protein ubiquitination"/>
    <property type="evidence" value="ECO:0007669"/>
    <property type="project" value="TreeGrafter"/>
</dbReference>
<sequence>MSSNITSLYVATARLIFQPHISNPVSWAYEVGNLFPSLCELLRCSVCQSLLVDPYSPRDLCQHHVCKTCLGKDKILSQPCLLCVNAKDHVENEELSLLLVCYNKLCSYIRQSSTLLKYLSECGGDTDLMNIIIEGESYLSLPLLAPPVTNNVTDSFQSYHSYSSPTPSTSSSSSSNHHHHHKHRRSYTPQCNGNSMLSEFQPQPIYSVLVANEGNKITIKRKVPDEYNMSAVVSM</sequence>
<keyword evidence="3" id="KW-0862">Zinc</keyword>
<feature type="domain" description="E3 ubiquitin-protein ligase Msl2 zinc RING finger" evidence="5">
    <location>
        <begin position="42"/>
        <end position="109"/>
    </location>
</feature>
<evidence type="ECO:0000313" key="6">
    <source>
        <dbReference type="Proteomes" id="UP000079169"/>
    </source>
</evidence>
<dbReference type="AlphaFoldDB" id="A0A3Q0IQV9"/>
<keyword evidence="2" id="KW-0863">Zinc-finger</keyword>
<protein>
    <submittedName>
        <fullName evidence="7">E3 ubiquitin-protein ligase MSL2-like</fullName>
    </submittedName>
</protein>
<dbReference type="Gene3D" id="3.30.40.10">
    <property type="entry name" value="Zinc/RING finger domain, C3HC4 (zinc finger)"/>
    <property type="match status" value="1"/>
</dbReference>
<feature type="compositionally biased region" description="Basic residues" evidence="4">
    <location>
        <begin position="176"/>
        <end position="186"/>
    </location>
</feature>
<evidence type="ECO:0000313" key="7">
    <source>
        <dbReference type="RefSeq" id="XP_026677008.1"/>
    </source>
</evidence>
<dbReference type="PANTHER" id="PTHR16048">
    <property type="entry name" value="MSL2-RELATED"/>
    <property type="match status" value="1"/>
</dbReference>
<evidence type="ECO:0000256" key="1">
    <source>
        <dbReference type="ARBA" id="ARBA00022723"/>
    </source>
</evidence>
<proteinExistence type="predicted"/>
<gene>
    <name evidence="7" type="primary">LOC103506058</name>
</gene>
<dbReference type="InterPro" id="IPR017907">
    <property type="entry name" value="Znf_RING_CS"/>
</dbReference>
<dbReference type="KEGG" id="dci:103506058"/>
<dbReference type="Pfam" id="PF16685">
    <property type="entry name" value="zf-RING_10"/>
    <property type="match status" value="1"/>
</dbReference>
<dbReference type="InterPro" id="IPR013083">
    <property type="entry name" value="Znf_RING/FYVE/PHD"/>
</dbReference>
<dbReference type="GO" id="GO:0072487">
    <property type="term" value="C:MSL complex"/>
    <property type="evidence" value="ECO:0007669"/>
    <property type="project" value="InterPro"/>
</dbReference>
<dbReference type="GO" id="GO:0008270">
    <property type="term" value="F:zinc ion binding"/>
    <property type="evidence" value="ECO:0007669"/>
    <property type="project" value="UniProtKB-KW"/>
</dbReference>
<reference evidence="7" key="1">
    <citation type="submission" date="2025-08" db="UniProtKB">
        <authorList>
            <consortium name="RefSeq"/>
        </authorList>
    </citation>
    <scope>IDENTIFICATION</scope>
</reference>
<dbReference type="GO" id="GO:0061630">
    <property type="term" value="F:ubiquitin protein ligase activity"/>
    <property type="evidence" value="ECO:0007669"/>
    <property type="project" value="InterPro"/>
</dbReference>
<name>A0A3Q0IQV9_DIACI</name>
<evidence type="ECO:0000256" key="4">
    <source>
        <dbReference type="SAM" id="MobiDB-lite"/>
    </source>
</evidence>
<dbReference type="PROSITE" id="PS00518">
    <property type="entry name" value="ZF_RING_1"/>
    <property type="match status" value="1"/>
</dbReference>
<dbReference type="STRING" id="121845.A0A3Q0IQV9"/>
<keyword evidence="1" id="KW-0479">Metal-binding</keyword>
<dbReference type="RefSeq" id="XP_026677008.1">
    <property type="nucleotide sequence ID" value="XM_026821207.1"/>
</dbReference>
<evidence type="ECO:0000256" key="3">
    <source>
        <dbReference type="ARBA" id="ARBA00022833"/>
    </source>
</evidence>